<feature type="region of interest" description="Disordered" evidence="1">
    <location>
        <begin position="69"/>
        <end position="257"/>
    </location>
</feature>
<feature type="compositionally biased region" description="Basic and acidic residues" evidence="1">
    <location>
        <begin position="74"/>
        <end position="92"/>
    </location>
</feature>
<feature type="compositionally biased region" description="Basic residues" evidence="1">
    <location>
        <begin position="242"/>
        <end position="257"/>
    </location>
</feature>
<feature type="compositionally biased region" description="Low complexity" evidence="1">
    <location>
        <begin position="198"/>
        <end position="220"/>
    </location>
</feature>
<gene>
    <name evidence="2" type="ORF">AVDCRST_MAG19-2933</name>
</gene>
<reference evidence="2" key="1">
    <citation type="submission" date="2020-02" db="EMBL/GenBank/DDBJ databases">
        <authorList>
            <person name="Meier V. D."/>
        </authorList>
    </citation>
    <scope>NUCLEOTIDE SEQUENCE</scope>
    <source>
        <strain evidence="2">AVDCRST_MAG19</strain>
    </source>
</reference>
<dbReference type="EMBL" id="CADCWL010000152">
    <property type="protein sequence ID" value="CAA9572472.1"/>
    <property type="molecule type" value="Genomic_DNA"/>
</dbReference>
<feature type="compositionally biased region" description="Low complexity" evidence="1">
    <location>
        <begin position="102"/>
        <end position="112"/>
    </location>
</feature>
<name>A0A6J4VFS2_9BACT</name>
<feature type="compositionally biased region" description="Low complexity" evidence="1">
    <location>
        <begin position="171"/>
        <end position="186"/>
    </location>
</feature>
<feature type="non-terminal residue" evidence="2">
    <location>
        <position position="1"/>
    </location>
</feature>
<sequence length="257" mass="27333">TTLLTYLVANAVFGGRRAPELAAAALPAAVLRPPVLPAPACGAGRGAPAGLSAGIVTRTQPVPVEPVRIGRHHHEPDRPHLPAVHVRERREAQTGGPGRSHPLPAAAPSRPAAVPPPRGEAPPRRPSAGRPPAPRPRPLGSRSRRRPRPGRGRGYPARPRQSPWPPPRRSPGPATVGGRDPGTTGRPPRRPTRPRPPSTGGASTQSSRRRATSSTSAGRAPSRRSDRRRRHGRPCPPGPSAGRRRPTSRPPRGFRRR</sequence>
<organism evidence="2">
    <name type="scientific">uncultured Thermomicrobiales bacterium</name>
    <dbReference type="NCBI Taxonomy" id="1645740"/>
    <lineage>
        <taxon>Bacteria</taxon>
        <taxon>Pseudomonadati</taxon>
        <taxon>Thermomicrobiota</taxon>
        <taxon>Thermomicrobia</taxon>
        <taxon>Thermomicrobiales</taxon>
        <taxon>environmental samples</taxon>
    </lineage>
</organism>
<feature type="compositionally biased region" description="Basic residues" evidence="1">
    <location>
        <begin position="142"/>
        <end position="151"/>
    </location>
</feature>
<protein>
    <submittedName>
        <fullName evidence="2">Uncharacterized protein</fullName>
    </submittedName>
</protein>
<feature type="compositionally biased region" description="Basic residues" evidence="1">
    <location>
        <begin position="221"/>
        <end position="233"/>
    </location>
</feature>
<accession>A0A6J4VFS2</accession>
<evidence type="ECO:0000313" key="2">
    <source>
        <dbReference type="EMBL" id="CAA9572472.1"/>
    </source>
</evidence>
<evidence type="ECO:0000256" key="1">
    <source>
        <dbReference type="SAM" id="MobiDB-lite"/>
    </source>
</evidence>
<dbReference type="AlphaFoldDB" id="A0A6J4VFS2"/>
<proteinExistence type="predicted"/>